<evidence type="ECO:0000256" key="4">
    <source>
        <dbReference type="ARBA" id="ARBA00023054"/>
    </source>
</evidence>
<name>A0AAV6I981_9ERIC</name>
<evidence type="ECO:0000256" key="1">
    <source>
        <dbReference type="ARBA" id="ARBA00003361"/>
    </source>
</evidence>
<evidence type="ECO:0000256" key="7">
    <source>
        <dbReference type="SAM" id="MobiDB-lite"/>
    </source>
</evidence>
<feature type="region of interest" description="Disordered" evidence="7">
    <location>
        <begin position="314"/>
        <end position="360"/>
    </location>
</feature>
<accession>A0AAV6I981</accession>
<dbReference type="InterPro" id="IPR000648">
    <property type="entry name" value="Oxysterol-bd"/>
</dbReference>
<feature type="compositionally biased region" description="Basic and acidic residues" evidence="7">
    <location>
        <begin position="314"/>
        <end position="332"/>
    </location>
</feature>
<organism evidence="9 10">
    <name type="scientific">Rhododendron griersonianum</name>
    <dbReference type="NCBI Taxonomy" id="479676"/>
    <lineage>
        <taxon>Eukaryota</taxon>
        <taxon>Viridiplantae</taxon>
        <taxon>Streptophyta</taxon>
        <taxon>Embryophyta</taxon>
        <taxon>Tracheophyta</taxon>
        <taxon>Spermatophyta</taxon>
        <taxon>Magnoliopsida</taxon>
        <taxon>eudicotyledons</taxon>
        <taxon>Gunneridae</taxon>
        <taxon>Pentapetalae</taxon>
        <taxon>asterids</taxon>
        <taxon>Ericales</taxon>
        <taxon>Ericaceae</taxon>
        <taxon>Ericoideae</taxon>
        <taxon>Rhodoreae</taxon>
        <taxon>Rhododendron</taxon>
    </lineage>
</organism>
<dbReference type="InterPro" id="IPR001849">
    <property type="entry name" value="PH_domain"/>
</dbReference>
<keyword evidence="6" id="KW-0446">Lipid-binding</keyword>
<dbReference type="Gene3D" id="2.40.160.120">
    <property type="match status" value="1"/>
</dbReference>
<dbReference type="GO" id="GO:0032934">
    <property type="term" value="F:sterol binding"/>
    <property type="evidence" value="ECO:0007669"/>
    <property type="project" value="TreeGrafter"/>
</dbReference>
<protein>
    <recommendedName>
        <fullName evidence="8">PH domain-containing protein</fullName>
    </recommendedName>
</protein>
<reference evidence="9" key="1">
    <citation type="submission" date="2020-08" db="EMBL/GenBank/DDBJ databases">
        <title>Plant Genome Project.</title>
        <authorList>
            <person name="Zhang R.-G."/>
        </authorList>
    </citation>
    <scope>NUCLEOTIDE SEQUENCE</scope>
    <source>
        <strain evidence="9">WSP0</strain>
        <tissue evidence="9">Leaf</tissue>
    </source>
</reference>
<feature type="region of interest" description="Disordered" evidence="7">
    <location>
        <begin position="26"/>
        <end position="89"/>
    </location>
</feature>
<dbReference type="GO" id="GO:0005829">
    <property type="term" value="C:cytosol"/>
    <property type="evidence" value="ECO:0007669"/>
    <property type="project" value="TreeGrafter"/>
</dbReference>
<proteinExistence type="inferred from homology"/>
<dbReference type="Gene3D" id="3.30.70.3490">
    <property type="match status" value="1"/>
</dbReference>
<comment type="function">
    <text evidence="1">May be involved in the transport of sterols.</text>
</comment>
<feature type="domain" description="PH" evidence="8">
    <location>
        <begin position="103"/>
        <end position="223"/>
    </location>
</feature>
<evidence type="ECO:0000256" key="2">
    <source>
        <dbReference type="ARBA" id="ARBA00008842"/>
    </source>
</evidence>
<dbReference type="PANTHER" id="PTHR10972">
    <property type="entry name" value="OXYSTEROL-BINDING PROTEIN-RELATED"/>
    <property type="match status" value="1"/>
</dbReference>
<dbReference type="InterPro" id="IPR011993">
    <property type="entry name" value="PH-like_dom_sf"/>
</dbReference>
<dbReference type="Proteomes" id="UP000823749">
    <property type="component" value="Chromosome 11"/>
</dbReference>
<dbReference type="SUPFAM" id="SSF144000">
    <property type="entry name" value="Oxysterol-binding protein-like"/>
    <property type="match status" value="1"/>
</dbReference>
<keyword evidence="3" id="KW-0813">Transport</keyword>
<keyword evidence="5" id="KW-0445">Lipid transport</keyword>
<evidence type="ECO:0000256" key="5">
    <source>
        <dbReference type="ARBA" id="ARBA00023055"/>
    </source>
</evidence>
<comment type="similarity">
    <text evidence="2">Belongs to the OSBP family.</text>
</comment>
<dbReference type="PROSITE" id="PS50003">
    <property type="entry name" value="PH_DOMAIN"/>
    <property type="match status" value="1"/>
</dbReference>
<sequence>MQRSNNCPLRLIMHPFCCVSTVNNDRSSSALPDLPPPPSMPSEISTASSSGRRSDSNDVDRRSQRTVVPASAAAESGPPRPGPAPQLLVSGDQREVKINDLVGSGISGMLYKWVNYGKGWRPRWFVLQDGVLSYYKIHGPDKIVVSLETEKGSRVIGEDSLRQISRRKTGGTQLRRKPVSSIRESRSDDKRFSIFTGTKRLHLRAETRDDRMAWMDALQAVKDMFPRLSNGELMAPVDNVVVSTEKLRQRLLEEGLSEAAIQDSEQIVRSEFAVLQSQLMVLKQKHWLLLDTLRQLEVHTEKVDLENTVVDESQRQLKELEPSSGLRQDKSSEGTASDSEDDHERGDAAEEETDDDENAFFDTRDFLSSSSFKSSGSDLRTSSFSSDEELYSFESEDDVDPSIKSVGKNFPHVKRRKRLPEPVEKEKGISLWSMIKDNIGKDLTKVCLPVYFNEPLSSLQKGFEDLEYSYLIDRAYEWGKRGNSLMRILNVAAFAVSGYASTEGRHCKPFNPLLGETYEAEYLDKGLRFFSEKVSHHPMIIACHCEGTGWKFWGDSNLKSKFWGRSIQLDPVGVLTLEFDDGEVFQWSKVTTSIYNLILGKLYCDHYGTMRVEGNHNYSCKLKFKEQSIIDRNPHQVQGLVQDKNGKTVATLFGKWDESLYYMNGESSGKGKGTEGSEAHLLWKRSKPPKFPTRYNLTRFAITLNELTSQLKEKLPPTDSRLRPDQRCLENGEYDMANSEKLRLEQRQRQARKMQESGWKPKWFAKEKGSDTYRYIGGYWEAREKRSWDSCPDIFGHFPSDQVSE</sequence>
<dbReference type="AlphaFoldDB" id="A0AAV6I981"/>
<dbReference type="FunFam" id="3.30.70.3490:FF:000013">
    <property type="entry name" value="Oxysterol-binding protein-related protein 2A"/>
    <property type="match status" value="1"/>
</dbReference>
<keyword evidence="4" id="KW-0175">Coiled coil</keyword>
<evidence type="ECO:0000256" key="3">
    <source>
        <dbReference type="ARBA" id="ARBA00022448"/>
    </source>
</evidence>
<evidence type="ECO:0000259" key="8">
    <source>
        <dbReference type="PROSITE" id="PS50003"/>
    </source>
</evidence>
<dbReference type="CDD" id="cd13294">
    <property type="entry name" value="PH_ORP_plant"/>
    <property type="match status" value="1"/>
</dbReference>
<keyword evidence="10" id="KW-1185">Reference proteome</keyword>
<dbReference type="EMBL" id="JACTNZ010000011">
    <property type="protein sequence ID" value="KAG5524977.1"/>
    <property type="molecule type" value="Genomic_DNA"/>
</dbReference>
<dbReference type="FunFam" id="2.40.160.120:FF:000006">
    <property type="entry name" value="oxysterol-binding protein-related protein 1D isoform X1"/>
    <property type="match status" value="1"/>
</dbReference>
<feature type="compositionally biased region" description="Acidic residues" evidence="7">
    <location>
        <begin position="349"/>
        <end position="359"/>
    </location>
</feature>
<dbReference type="Gene3D" id="2.30.29.30">
    <property type="entry name" value="Pleckstrin-homology domain (PH domain)/Phosphotyrosine-binding domain (PTB)"/>
    <property type="match status" value="1"/>
</dbReference>
<feature type="compositionally biased region" description="Basic and acidic residues" evidence="7">
    <location>
        <begin position="52"/>
        <end position="63"/>
    </location>
</feature>
<dbReference type="SUPFAM" id="SSF50729">
    <property type="entry name" value="PH domain-like"/>
    <property type="match status" value="1"/>
</dbReference>
<evidence type="ECO:0000313" key="9">
    <source>
        <dbReference type="EMBL" id="KAG5524977.1"/>
    </source>
</evidence>
<dbReference type="InterPro" id="IPR037239">
    <property type="entry name" value="OSBP_sf"/>
</dbReference>
<dbReference type="PANTHER" id="PTHR10972:SF96">
    <property type="entry name" value="OXYSTEROL-BINDING PROTEIN-RELATED PROTEIN 1A-RELATED"/>
    <property type="match status" value="1"/>
</dbReference>
<dbReference type="Pfam" id="PF01237">
    <property type="entry name" value="Oxysterol_BP"/>
    <property type="match status" value="1"/>
</dbReference>
<dbReference type="SMART" id="SM00233">
    <property type="entry name" value="PH"/>
    <property type="match status" value="1"/>
</dbReference>
<comment type="caution">
    <text evidence="9">The sequence shown here is derived from an EMBL/GenBank/DDBJ whole genome shotgun (WGS) entry which is preliminary data.</text>
</comment>
<evidence type="ECO:0000256" key="6">
    <source>
        <dbReference type="ARBA" id="ARBA00023121"/>
    </source>
</evidence>
<gene>
    <name evidence="9" type="ORF">RHGRI_031608</name>
</gene>
<dbReference type="Pfam" id="PF00169">
    <property type="entry name" value="PH"/>
    <property type="match status" value="1"/>
</dbReference>
<feature type="compositionally biased region" description="Low complexity" evidence="7">
    <location>
        <begin position="41"/>
        <end position="51"/>
    </location>
</feature>
<dbReference type="GO" id="GO:0006869">
    <property type="term" value="P:lipid transport"/>
    <property type="evidence" value="ECO:0007669"/>
    <property type="project" value="UniProtKB-KW"/>
</dbReference>
<evidence type="ECO:0000313" key="10">
    <source>
        <dbReference type="Proteomes" id="UP000823749"/>
    </source>
</evidence>
<dbReference type="GO" id="GO:0016020">
    <property type="term" value="C:membrane"/>
    <property type="evidence" value="ECO:0007669"/>
    <property type="project" value="TreeGrafter"/>
</dbReference>